<dbReference type="RefSeq" id="WP_184291975.1">
    <property type="nucleotide sequence ID" value="NZ_JACHJO010000007.1"/>
</dbReference>
<comment type="caution">
    <text evidence="3">The sequence shown here is derived from an EMBL/GenBank/DDBJ whole genome shotgun (WGS) entry which is preliminary data.</text>
</comment>
<dbReference type="PANTHER" id="PTHR35401:SF2">
    <property type="entry name" value="ABC-TYPE TRANSPORT SYSTEM"/>
    <property type="match status" value="1"/>
</dbReference>
<sequence>MSTATERMEVRLTPEDRALLLEAARISHESASKFVVRAAREAAKEVMERERTTTVPAAFFDAMVESLEEPAQPIEELASAVRRHRSVVKR</sequence>
<keyword evidence="4" id="KW-1185">Reference proteome</keyword>
<evidence type="ECO:0000313" key="4">
    <source>
        <dbReference type="Proteomes" id="UP000536604"/>
    </source>
</evidence>
<organism evidence="3 4">
    <name type="scientific">Nocardiopsis algeriensis</name>
    <dbReference type="NCBI Taxonomy" id="1478215"/>
    <lineage>
        <taxon>Bacteria</taxon>
        <taxon>Bacillati</taxon>
        <taxon>Actinomycetota</taxon>
        <taxon>Actinomycetes</taxon>
        <taxon>Streptosporangiales</taxon>
        <taxon>Nocardiopsidaceae</taxon>
        <taxon>Nocardiopsis</taxon>
    </lineage>
</organism>
<proteinExistence type="inferred from homology"/>
<evidence type="ECO:0000256" key="2">
    <source>
        <dbReference type="ARBA" id="ARBA00049988"/>
    </source>
</evidence>
<reference evidence="3 4" key="1">
    <citation type="submission" date="2020-08" db="EMBL/GenBank/DDBJ databases">
        <title>Genomic Encyclopedia of Type Strains, Phase III (KMG-III): the genomes of soil and plant-associated and newly described type strains.</title>
        <authorList>
            <person name="Whitman W."/>
        </authorList>
    </citation>
    <scope>NUCLEOTIDE SEQUENCE [LARGE SCALE GENOMIC DNA]</scope>
    <source>
        <strain evidence="3 4">CECT 8712</strain>
    </source>
</reference>
<dbReference type="Gene3D" id="1.20.5.780">
    <property type="entry name" value="Single helix bin"/>
    <property type="match status" value="1"/>
</dbReference>
<accession>A0A841IR54</accession>
<dbReference type="Pfam" id="PF08681">
    <property type="entry name" value="TacA1"/>
    <property type="match status" value="1"/>
</dbReference>
<dbReference type="SUPFAM" id="SSF47598">
    <property type="entry name" value="Ribbon-helix-helix"/>
    <property type="match status" value="1"/>
</dbReference>
<name>A0A841IR54_9ACTN</name>
<dbReference type="EMBL" id="JACHJO010000007">
    <property type="protein sequence ID" value="MBB6120690.1"/>
    <property type="molecule type" value="Genomic_DNA"/>
</dbReference>
<gene>
    <name evidence="3" type="ORF">FHS13_002647</name>
</gene>
<dbReference type="InterPro" id="IPR014795">
    <property type="entry name" value="TacA_1-like"/>
</dbReference>
<dbReference type="Proteomes" id="UP000536604">
    <property type="component" value="Unassembled WGS sequence"/>
</dbReference>
<comment type="similarity">
    <text evidence="2">Belongs to the TacA antitoxin family.</text>
</comment>
<protein>
    <submittedName>
        <fullName evidence="3">Uncharacterized protein (DUF1778 family)</fullName>
    </submittedName>
</protein>
<dbReference type="PANTHER" id="PTHR35401">
    <property type="entry name" value="COPG FAMILY HELIX-TURN-HELIX PROTEIN-RELATED-RELATED"/>
    <property type="match status" value="1"/>
</dbReference>
<dbReference type="GO" id="GO:0006355">
    <property type="term" value="P:regulation of DNA-templated transcription"/>
    <property type="evidence" value="ECO:0007669"/>
    <property type="project" value="InterPro"/>
</dbReference>
<evidence type="ECO:0000313" key="3">
    <source>
        <dbReference type="EMBL" id="MBB6120690.1"/>
    </source>
</evidence>
<evidence type="ECO:0000256" key="1">
    <source>
        <dbReference type="ARBA" id="ARBA00022649"/>
    </source>
</evidence>
<dbReference type="InterPro" id="IPR010985">
    <property type="entry name" value="Ribbon_hlx_hlx"/>
</dbReference>
<dbReference type="AlphaFoldDB" id="A0A841IR54"/>
<keyword evidence="1" id="KW-1277">Toxin-antitoxin system</keyword>